<feature type="binding site" evidence="14">
    <location>
        <position position="799"/>
    </location>
    <ligand>
        <name>ATP</name>
        <dbReference type="ChEBI" id="CHEBI:30616"/>
    </ligand>
</feature>
<feature type="binding site" evidence="14">
    <location>
        <position position="377"/>
    </location>
    <ligand>
        <name>ATP</name>
        <dbReference type="ChEBI" id="CHEBI:30616"/>
    </ligand>
</feature>
<feature type="transmembrane region" description="Helical" evidence="16">
    <location>
        <begin position="306"/>
        <end position="329"/>
    </location>
</feature>
<dbReference type="SUPFAM" id="SSF56784">
    <property type="entry name" value="HAD-like"/>
    <property type="match status" value="1"/>
</dbReference>
<dbReference type="Gene3D" id="3.40.50.1000">
    <property type="entry name" value="HAD superfamily/HAD-like"/>
    <property type="match status" value="1"/>
</dbReference>
<feature type="binding site" evidence="14">
    <location>
        <position position="378"/>
    </location>
    <ligand>
        <name>ATP</name>
        <dbReference type="ChEBI" id="CHEBI:30616"/>
    </ligand>
</feature>
<evidence type="ECO:0000256" key="11">
    <source>
        <dbReference type="ARBA" id="ARBA00034036"/>
    </source>
</evidence>
<dbReference type="SUPFAM" id="SSF81665">
    <property type="entry name" value="Calcium ATPase, transmembrane domain M"/>
    <property type="match status" value="1"/>
</dbReference>
<keyword evidence="7 15" id="KW-0460">Magnesium</keyword>
<comment type="subcellular location">
    <subcellularLocation>
        <location evidence="1 16">Membrane</location>
        <topology evidence="1 16">Multi-pass membrane protein</topology>
    </subcellularLocation>
</comment>
<dbReference type="SFLD" id="SFLDS00003">
    <property type="entry name" value="Haloacid_Dehalogenase"/>
    <property type="match status" value="1"/>
</dbReference>
<dbReference type="GO" id="GO:1901703">
    <property type="term" value="P:protein localization involved in auxin polar transport"/>
    <property type="evidence" value="ECO:0007669"/>
    <property type="project" value="UniProtKB-ARBA"/>
</dbReference>
<feature type="transmembrane region" description="Helical" evidence="16">
    <location>
        <begin position="909"/>
        <end position="929"/>
    </location>
</feature>
<feature type="binding site" evidence="14">
    <location>
        <position position="686"/>
    </location>
    <ligand>
        <name>ATP</name>
        <dbReference type="ChEBI" id="CHEBI:30616"/>
    </ligand>
</feature>
<feature type="transmembrane region" description="Helical" evidence="16">
    <location>
        <begin position="82"/>
        <end position="100"/>
    </location>
</feature>
<feature type="compositionally biased region" description="Low complexity" evidence="17">
    <location>
        <begin position="420"/>
        <end position="431"/>
    </location>
</feature>
<feature type="domain" description="P-type ATPase C-terminal" evidence="19">
    <location>
        <begin position="845"/>
        <end position="1091"/>
    </location>
</feature>
<dbReference type="InterPro" id="IPR023298">
    <property type="entry name" value="ATPase_P-typ_TM_dom_sf"/>
</dbReference>
<dbReference type="GO" id="GO:0000287">
    <property type="term" value="F:magnesium ion binding"/>
    <property type="evidence" value="ECO:0007669"/>
    <property type="project" value="UniProtKB-UniRule"/>
</dbReference>
<dbReference type="PANTHER" id="PTHR24092:SF165">
    <property type="entry name" value="PHOSPHOLIPID-TRANSPORTING ATPASE 8-RELATED"/>
    <property type="match status" value="1"/>
</dbReference>
<dbReference type="InterPro" id="IPR023299">
    <property type="entry name" value="ATPase_P-typ_cyto_dom_N"/>
</dbReference>
<feature type="binding site" evidence="14">
    <location>
        <position position="823"/>
    </location>
    <ligand>
        <name>ATP</name>
        <dbReference type="ChEBI" id="CHEBI:30616"/>
    </ligand>
</feature>
<dbReference type="GO" id="GO:0140326">
    <property type="term" value="F:ATPase-coupled intramembrane lipid transporter activity"/>
    <property type="evidence" value="ECO:0007669"/>
    <property type="project" value="UniProtKB-EC"/>
</dbReference>
<evidence type="ECO:0000256" key="5">
    <source>
        <dbReference type="ARBA" id="ARBA00022741"/>
    </source>
</evidence>
<feature type="binding site" evidence="14">
    <location>
        <position position="379"/>
    </location>
    <ligand>
        <name>ATP</name>
        <dbReference type="ChEBI" id="CHEBI:30616"/>
    </ligand>
</feature>
<dbReference type="FunFam" id="3.40.50.1000:FF:000014">
    <property type="entry name" value="Phospholipid-transporting ATPase"/>
    <property type="match status" value="1"/>
</dbReference>
<evidence type="ECO:0000256" key="2">
    <source>
        <dbReference type="ARBA" id="ARBA00008109"/>
    </source>
</evidence>
<evidence type="ECO:0000256" key="4">
    <source>
        <dbReference type="ARBA" id="ARBA00022723"/>
    </source>
</evidence>
<evidence type="ECO:0000259" key="19">
    <source>
        <dbReference type="Pfam" id="PF16212"/>
    </source>
</evidence>
<reference evidence="20" key="1">
    <citation type="submission" date="2023-05" db="EMBL/GenBank/DDBJ databases">
        <authorList>
            <person name="Huff M."/>
        </authorList>
    </citation>
    <scope>NUCLEOTIDE SEQUENCE</scope>
</reference>
<feature type="binding site" evidence="14">
    <location>
        <position position="569"/>
    </location>
    <ligand>
        <name>ATP</name>
        <dbReference type="ChEBI" id="CHEBI:30616"/>
    </ligand>
</feature>
<dbReference type="Pfam" id="PF16212">
    <property type="entry name" value="PhoLip_ATPase_C"/>
    <property type="match status" value="1"/>
</dbReference>
<dbReference type="InterPro" id="IPR032631">
    <property type="entry name" value="P-type_ATPase_N"/>
</dbReference>
<dbReference type="SFLD" id="SFLDG00002">
    <property type="entry name" value="C1.7:_P-type_atpase_like"/>
    <property type="match status" value="1"/>
</dbReference>
<keyword evidence="21" id="KW-1185">Reference proteome</keyword>
<keyword evidence="5 14" id="KW-0547">Nucleotide-binding</keyword>
<dbReference type="FunFam" id="3.40.1110.10:FF:000042">
    <property type="entry name" value="Phospholipid-transporting ATPase"/>
    <property type="match status" value="1"/>
</dbReference>
<feature type="binding site" evidence="14">
    <location>
        <position position="546"/>
    </location>
    <ligand>
        <name>ATP</name>
        <dbReference type="ChEBI" id="CHEBI:30616"/>
    </ligand>
</feature>
<evidence type="ECO:0000256" key="15">
    <source>
        <dbReference type="PIRSR" id="PIRSR606539-3"/>
    </source>
</evidence>
<feature type="transmembrane region" description="Helical" evidence="16">
    <location>
        <begin position="959"/>
        <end position="977"/>
    </location>
</feature>
<dbReference type="InterPro" id="IPR006539">
    <property type="entry name" value="P-type_ATPase_IV"/>
</dbReference>
<accession>A0AAD1YM43</accession>
<evidence type="ECO:0000256" key="14">
    <source>
        <dbReference type="PIRSR" id="PIRSR606539-2"/>
    </source>
</evidence>
<dbReference type="FunFam" id="2.70.150.10:FF:000023">
    <property type="entry name" value="Phospholipid-transporting ATPase"/>
    <property type="match status" value="1"/>
</dbReference>
<feature type="active site" description="4-aspartylphosphate intermediate" evidence="13">
    <location>
        <position position="377"/>
    </location>
</feature>
<dbReference type="GO" id="GO:0045332">
    <property type="term" value="P:phospholipid translocation"/>
    <property type="evidence" value="ECO:0007669"/>
    <property type="project" value="TreeGrafter"/>
</dbReference>
<gene>
    <name evidence="20" type="ORF">FPE_LOCUS74</name>
</gene>
<dbReference type="Gene3D" id="2.70.150.10">
    <property type="entry name" value="Calcium-transporting ATPase, cytoplasmic transduction domain A"/>
    <property type="match status" value="1"/>
</dbReference>
<organism evidence="20 21">
    <name type="scientific">Fraxinus pennsylvanica</name>
    <dbReference type="NCBI Taxonomy" id="56036"/>
    <lineage>
        <taxon>Eukaryota</taxon>
        <taxon>Viridiplantae</taxon>
        <taxon>Streptophyta</taxon>
        <taxon>Embryophyta</taxon>
        <taxon>Tracheophyta</taxon>
        <taxon>Spermatophyta</taxon>
        <taxon>Magnoliopsida</taxon>
        <taxon>eudicotyledons</taxon>
        <taxon>Gunneridae</taxon>
        <taxon>Pentapetalae</taxon>
        <taxon>asterids</taxon>
        <taxon>lamiids</taxon>
        <taxon>Lamiales</taxon>
        <taxon>Oleaceae</taxon>
        <taxon>Oleeae</taxon>
        <taxon>Fraxinus</taxon>
    </lineage>
</organism>
<dbReference type="Gene3D" id="3.40.1110.10">
    <property type="entry name" value="Calcium-transporting ATPase, cytoplasmic domain N"/>
    <property type="match status" value="1"/>
</dbReference>
<evidence type="ECO:0000259" key="18">
    <source>
        <dbReference type="Pfam" id="PF16209"/>
    </source>
</evidence>
<dbReference type="GO" id="GO:0016887">
    <property type="term" value="F:ATP hydrolysis activity"/>
    <property type="evidence" value="ECO:0007669"/>
    <property type="project" value="InterPro"/>
</dbReference>
<dbReference type="GO" id="GO:0005886">
    <property type="term" value="C:plasma membrane"/>
    <property type="evidence" value="ECO:0007669"/>
    <property type="project" value="TreeGrafter"/>
</dbReference>
<evidence type="ECO:0000256" key="12">
    <source>
        <dbReference type="ARBA" id="ARBA00054150"/>
    </source>
</evidence>
<proteinExistence type="inferred from homology"/>
<dbReference type="SUPFAM" id="SSF81653">
    <property type="entry name" value="Calcium ATPase, transduction domain A"/>
    <property type="match status" value="1"/>
</dbReference>
<dbReference type="Proteomes" id="UP000834106">
    <property type="component" value="Chromosome 1"/>
</dbReference>
<feature type="binding site" evidence="15">
    <location>
        <position position="819"/>
    </location>
    <ligand>
        <name>Mg(2+)</name>
        <dbReference type="ChEBI" id="CHEBI:18420"/>
    </ligand>
</feature>
<evidence type="ECO:0000256" key="3">
    <source>
        <dbReference type="ARBA" id="ARBA00022692"/>
    </source>
</evidence>
<sequence>MPGRSSRRIRFSRLYSFSCFRSPFNDEHNQIGQKSFSRIVYCNELDNPEQLQLRYRSNYVSTTKYNAFNFIPKSLFEQFRRVANLYFLLVACVSFSPLAPYTATSILAPLLVVIGATMAKEAIEDWRRRKQDIEANNRKVEVYDGDHNFQETRWKKLQVGDLVKVYKNEYFPADLLLLSSSYGDGICYVETTNLDGETNLKVKHALEVTASLHADDSFQQFKAVVKCEDPNEDLYAFVGTLIHDGQQHPLSVQQILLRDSKLRNVDYVCGVVVFTGHDTKGMQNATDPPSKRNKTTVFYDRKRESLAAFFHFLTGLMLYGYLIPISLYVSIEIVKVLQSIFINQDQDMYYEDTDKPARARTSNLNEELGQVHTILSDKTGTLTCNSMEFVKCTIAGIAYGRGMTEVERALAKRKGKAVPDSGNSSSNVQESSDGHTDLGKSIRGFNFKDERIMNGHWVNEPHANVIQKFFRALALCHTAIPDANQESGEISYEAESPDEASFVIAAKELGFEFVKRTQTDISLHEFDHQSGRKIDRSYKLLYVLEFSSARKRMSVMVKNAENQLLLLCKGADSVMFERLSRNGRDFEATTRDHIKQYAEAGLRTLVISYRELNEEEFRSWEEEFLKAQTSLNADRDAMVDAVADKIERNLILLGATAVEDKLQKGVPECIDKLANAGIKIWVVTGDKMETAINIGYACSLLRDDMKQIVVTLDSPEINDLEKQGDKEAIAKASSASISKQIIEGNSQLCLSRGSSTSFGLIIDGKSLSFAFNKNLKDSFLGLAINCSSVICCRSTPKQKALVTRLVKKGTGKTTLAIGDGANDVGMLQEADIGVGISGVEGMQAVMSSDFSISRFRFLERLLLVHGHWCYRRISMTICYFFYKNIAFGFTLYWFEARASFSGQPAYNDWYMSFYNVLFTSLPAIALGVFDQDVSAQLCLKYPVLYNEGVQNILFSWPRILGWMLNGVISSVIIFFFTTNAVVNQAFRRDGHVVDYEVLGVMMYTCVVWTVNCQMAISINYFTWIQHFFIWGSIAFWYAFLVVYGAVSPIISTTAYQVLVEACALSPFYLLVTLLVVVSSLLPYLSYRIFQIQF</sequence>
<feature type="domain" description="P-type ATPase N-terminal" evidence="18">
    <location>
        <begin position="40"/>
        <end position="102"/>
    </location>
</feature>
<evidence type="ECO:0000256" key="8">
    <source>
        <dbReference type="ARBA" id="ARBA00022967"/>
    </source>
</evidence>
<dbReference type="InterPro" id="IPR001757">
    <property type="entry name" value="P_typ_ATPase"/>
</dbReference>
<dbReference type="PRINTS" id="PR00119">
    <property type="entry name" value="CATATPASE"/>
</dbReference>
<dbReference type="SFLD" id="SFLDF00027">
    <property type="entry name" value="p-type_atpase"/>
    <property type="match status" value="1"/>
</dbReference>
<feature type="transmembrane region" description="Helical" evidence="16">
    <location>
        <begin position="1066"/>
        <end position="1086"/>
    </location>
</feature>
<dbReference type="Pfam" id="PF13246">
    <property type="entry name" value="Cation_ATPase"/>
    <property type="match status" value="1"/>
</dbReference>
<feature type="transmembrane region" description="Helical" evidence="16">
    <location>
        <begin position="997"/>
        <end position="1020"/>
    </location>
</feature>
<feature type="binding site" evidence="15">
    <location>
        <position position="379"/>
    </location>
    <ligand>
        <name>Mg(2+)</name>
        <dbReference type="ChEBI" id="CHEBI:18420"/>
    </ligand>
</feature>
<protein>
    <recommendedName>
        <fullName evidence="16">Phospholipid-transporting ATPase</fullName>
        <ecNumber evidence="16">7.6.2.1</ecNumber>
    </recommendedName>
</protein>
<feature type="region of interest" description="Disordered" evidence="17">
    <location>
        <begin position="414"/>
        <end position="439"/>
    </location>
</feature>
<comment type="similarity">
    <text evidence="2 16">Belongs to the cation transport ATPase (P-type) (TC 3.A.3) family. Type IV subfamily.</text>
</comment>
<evidence type="ECO:0000313" key="21">
    <source>
        <dbReference type="Proteomes" id="UP000834106"/>
    </source>
</evidence>
<evidence type="ECO:0000256" key="16">
    <source>
        <dbReference type="RuleBase" id="RU362033"/>
    </source>
</evidence>
<dbReference type="EMBL" id="OU503036">
    <property type="protein sequence ID" value="CAI9752643.1"/>
    <property type="molecule type" value="Genomic_DNA"/>
</dbReference>
<feature type="binding site" evidence="14">
    <location>
        <position position="685"/>
    </location>
    <ligand>
        <name>ATP</name>
        <dbReference type="ChEBI" id="CHEBI:30616"/>
    </ligand>
</feature>
<dbReference type="InterPro" id="IPR032630">
    <property type="entry name" value="P_typ_ATPase_c"/>
</dbReference>
<evidence type="ECO:0000256" key="7">
    <source>
        <dbReference type="ARBA" id="ARBA00022842"/>
    </source>
</evidence>
<dbReference type="InterPro" id="IPR036412">
    <property type="entry name" value="HAD-like_sf"/>
</dbReference>
<dbReference type="InterPro" id="IPR023214">
    <property type="entry name" value="HAD_sf"/>
</dbReference>
<keyword evidence="9 16" id="KW-1133">Transmembrane helix</keyword>
<comment type="cofactor">
    <cofactor evidence="15">
        <name>Mg(2+)</name>
        <dbReference type="ChEBI" id="CHEBI:18420"/>
    </cofactor>
</comment>
<dbReference type="CDD" id="cd02073">
    <property type="entry name" value="P-type_ATPase_APLT_Dnf-like"/>
    <property type="match status" value="1"/>
</dbReference>
<dbReference type="PROSITE" id="PS00154">
    <property type="entry name" value="ATPASE_E1_E2"/>
    <property type="match status" value="1"/>
</dbReference>
<dbReference type="SUPFAM" id="SSF81660">
    <property type="entry name" value="Metal cation-transporting ATPase, ATP-binding domain N"/>
    <property type="match status" value="1"/>
</dbReference>
<feature type="binding site" evidence="14">
    <location>
        <position position="684"/>
    </location>
    <ligand>
        <name>ATP</name>
        <dbReference type="ChEBI" id="CHEBI:30616"/>
    </ligand>
</feature>
<evidence type="ECO:0000256" key="9">
    <source>
        <dbReference type="ARBA" id="ARBA00022989"/>
    </source>
</evidence>
<comment type="catalytic activity">
    <reaction evidence="11 16">
        <text>ATP + H2O + phospholipidSide 1 = ADP + phosphate + phospholipidSide 2.</text>
        <dbReference type="EC" id="7.6.2.1"/>
    </reaction>
</comment>
<feature type="binding site" evidence="14">
    <location>
        <position position="793"/>
    </location>
    <ligand>
        <name>ATP</name>
        <dbReference type="ChEBI" id="CHEBI:30616"/>
    </ligand>
</feature>
<evidence type="ECO:0000256" key="10">
    <source>
        <dbReference type="ARBA" id="ARBA00023136"/>
    </source>
</evidence>
<dbReference type="NCBIfam" id="TIGR01652">
    <property type="entry name" value="ATPase-Plipid"/>
    <property type="match status" value="1"/>
</dbReference>
<evidence type="ECO:0000313" key="20">
    <source>
        <dbReference type="EMBL" id="CAI9752643.1"/>
    </source>
</evidence>
<keyword evidence="6 14" id="KW-0067">ATP-binding</keyword>
<dbReference type="InterPro" id="IPR044492">
    <property type="entry name" value="P_typ_ATPase_HD_dom"/>
</dbReference>
<dbReference type="GO" id="GO:0005524">
    <property type="term" value="F:ATP binding"/>
    <property type="evidence" value="ECO:0007669"/>
    <property type="project" value="UniProtKB-UniRule"/>
</dbReference>
<feature type="binding site" evidence="14">
    <location>
        <position position="822"/>
    </location>
    <ligand>
        <name>ATP</name>
        <dbReference type="ChEBI" id="CHEBI:30616"/>
    </ligand>
</feature>
<feature type="binding site" evidence="14">
    <location>
        <position position="603"/>
    </location>
    <ligand>
        <name>ATP</name>
        <dbReference type="ChEBI" id="CHEBI:30616"/>
    </ligand>
</feature>
<evidence type="ECO:0000256" key="6">
    <source>
        <dbReference type="ARBA" id="ARBA00022840"/>
    </source>
</evidence>
<name>A0AAD1YM43_9LAMI</name>
<keyword evidence="3 16" id="KW-0812">Transmembrane</keyword>
<comment type="function">
    <text evidence="12">Involved in transport of phospholipids.</text>
</comment>
<dbReference type="NCBIfam" id="TIGR01494">
    <property type="entry name" value="ATPase_P-type"/>
    <property type="match status" value="1"/>
</dbReference>
<keyword evidence="4 15" id="KW-0479">Metal-binding</keyword>
<dbReference type="InterPro" id="IPR018303">
    <property type="entry name" value="ATPase_P-typ_P_site"/>
</dbReference>
<evidence type="ECO:0000256" key="1">
    <source>
        <dbReference type="ARBA" id="ARBA00004141"/>
    </source>
</evidence>
<feature type="transmembrane region" description="Helical" evidence="16">
    <location>
        <begin position="1027"/>
        <end position="1046"/>
    </location>
</feature>
<dbReference type="AlphaFoldDB" id="A0AAD1YM43"/>
<feature type="binding site" evidence="14">
    <location>
        <position position="499"/>
    </location>
    <ligand>
        <name>ATP</name>
        <dbReference type="ChEBI" id="CHEBI:30616"/>
    </ligand>
</feature>
<evidence type="ECO:0000256" key="13">
    <source>
        <dbReference type="PIRSR" id="PIRSR606539-1"/>
    </source>
</evidence>
<dbReference type="Pfam" id="PF16209">
    <property type="entry name" value="PhoLip_ATPase_N"/>
    <property type="match status" value="1"/>
</dbReference>
<keyword evidence="8 16" id="KW-1278">Translocase</keyword>
<feature type="binding site" evidence="15">
    <location>
        <position position="823"/>
    </location>
    <ligand>
        <name>Mg(2+)</name>
        <dbReference type="ChEBI" id="CHEBI:18420"/>
    </ligand>
</feature>
<dbReference type="EC" id="7.6.2.1" evidence="16"/>
<dbReference type="InterPro" id="IPR008250">
    <property type="entry name" value="ATPase_P-typ_transduc_dom_A_sf"/>
</dbReference>
<evidence type="ECO:0000256" key="17">
    <source>
        <dbReference type="SAM" id="MobiDB-lite"/>
    </source>
</evidence>
<feature type="binding site" evidence="15">
    <location>
        <position position="377"/>
    </location>
    <ligand>
        <name>Mg(2+)</name>
        <dbReference type="ChEBI" id="CHEBI:18420"/>
    </ligand>
</feature>
<dbReference type="PANTHER" id="PTHR24092">
    <property type="entry name" value="PROBABLE PHOSPHOLIPID-TRANSPORTING ATPASE"/>
    <property type="match status" value="1"/>
</dbReference>
<keyword evidence="10 16" id="KW-0472">Membrane</keyword>